<sequence length="136" mass="16136">MKILEIISQEYNQLTQNSTLKCSKKCRKNFEALNDLTEKVKFLYIKRKKQRAQQAQDMEVQNIECDNPHEKVRVLMVEMKILEIINQEYNQLTQSMHTPENSGQMHDYNNKLVHQYTTYSKNKNINGKQPITQSQT</sequence>
<name>A0A2T9Y1E9_9FUNG</name>
<reference evidence="1 2" key="1">
    <citation type="journal article" date="2018" name="MBio">
        <title>Comparative Genomics Reveals the Core Gene Toolbox for the Fungus-Insect Symbiosis.</title>
        <authorList>
            <person name="Wang Y."/>
            <person name="Stata M."/>
            <person name="Wang W."/>
            <person name="Stajich J.E."/>
            <person name="White M.M."/>
            <person name="Moncalvo J.M."/>
        </authorList>
    </citation>
    <scope>NUCLEOTIDE SEQUENCE [LARGE SCALE GENOMIC DNA]</scope>
    <source>
        <strain evidence="1 2">SWE-8-4</strain>
    </source>
</reference>
<gene>
    <name evidence="1" type="ORF">BB561_006798</name>
</gene>
<keyword evidence="2" id="KW-1185">Reference proteome</keyword>
<comment type="caution">
    <text evidence="1">The sequence shown here is derived from an EMBL/GenBank/DDBJ whole genome shotgun (WGS) entry which is preliminary data.</text>
</comment>
<organism evidence="1 2">
    <name type="scientific">Smittium simulii</name>
    <dbReference type="NCBI Taxonomy" id="133385"/>
    <lineage>
        <taxon>Eukaryota</taxon>
        <taxon>Fungi</taxon>
        <taxon>Fungi incertae sedis</taxon>
        <taxon>Zoopagomycota</taxon>
        <taxon>Kickxellomycotina</taxon>
        <taxon>Harpellomycetes</taxon>
        <taxon>Harpellales</taxon>
        <taxon>Legeriomycetaceae</taxon>
        <taxon>Smittium</taxon>
    </lineage>
</organism>
<dbReference type="Proteomes" id="UP000245383">
    <property type="component" value="Unassembled WGS sequence"/>
</dbReference>
<protein>
    <submittedName>
        <fullName evidence="1">Uncharacterized protein</fullName>
    </submittedName>
</protein>
<dbReference type="AlphaFoldDB" id="A0A2T9Y1E9"/>
<evidence type="ECO:0000313" key="1">
    <source>
        <dbReference type="EMBL" id="PVU86162.1"/>
    </source>
</evidence>
<evidence type="ECO:0000313" key="2">
    <source>
        <dbReference type="Proteomes" id="UP000245383"/>
    </source>
</evidence>
<proteinExistence type="predicted"/>
<accession>A0A2T9Y1E9</accession>
<dbReference type="EMBL" id="MBFR01000716">
    <property type="protein sequence ID" value="PVU86162.1"/>
    <property type="molecule type" value="Genomic_DNA"/>
</dbReference>